<comment type="caution">
    <text evidence="2">The sequence shown here is derived from an EMBL/GenBank/DDBJ whole genome shotgun (WGS) entry which is preliminary data.</text>
</comment>
<feature type="region of interest" description="Disordered" evidence="1">
    <location>
        <begin position="1"/>
        <end position="92"/>
    </location>
</feature>
<sequence>MTKAASSRKDSKKKVLNQPNKKNPEYATEKRKLDDIFKSLRHKSTVRSQEAETVSPVTASTGKASSSVSRLSKPKETYKRVVTSANNRKHTEDNLPVYTIEELNIGKGGNTSLCPFDCDCCY</sequence>
<dbReference type="Pfam" id="PF08576">
    <property type="entry name" value="DUF1764"/>
    <property type="match status" value="1"/>
</dbReference>
<accession>A7AVR0</accession>
<dbReference type="OMA" id="PFECECC"/>
<organism evidence="2 3">
    <name type="scientific">Babesia bovis</name>
    <dbReference type="NCBI Taxonomy" id="5865"/>
    <lineage>
        <taxon>Eukaryota</taxon>
        <taxon>Sar</taxon>
        <taxon>Alveolata</taxon>
        <taxon>Apicomplexa</taxon>
        <taxon>Aconoidasida</taxon>
        <taxon>Piroplasmida</taxon>
        <taxon>Babesiidae</taxon>
        <taxon>Babesia</taxon>
    </lineage>
</organism>
<protein>
    <recommendedName>
        <fullName evidence="4">DUF1764 domain-containing protein</fullName>
    </recommendedName>
</protein>
<reference evidence="2 3" key="1">
    <citation type="journal article" date="2007" name="PLoS Pathog.">
        <title>Genome sequence of Babesia bovis and comparative analysis of apicomplexan hemoprotozoa.</title>
        <authorList>
            <person name="Brayton K.A."/>
            <person name="Lau A.O.T."/>
            <person name="Herndon D.R."/>
            <person name="Hannick L."/>
            <person name="Kappmeyer L.S."/>
            <person name="Berens S.J."/>
            <person name="Bidwell S.L."/>
            <person name="Brown W.C."/>
            <person name="Crabtree J."/>
            <person name="Fadrosh D."/>
            <person name="Feldblum T."/>
            <person name="Forberger H.A."/>
            <person name="Haas B.J."/>
            <person name="Howell J.M."/>
            <person name="Khouri H."/>
            <person name="Koo H."/>
            <person name="Mann D.J."/>
            <person name="Norimine J."/>
            <person name="Paulsen I.T."/>
            <person name="Radune D."/>
            <person name="Ren Q."/>
            <person name="Smith R.K. Jr."/>
            <person name="Suarez C.E."/>
            <person name="White O."/>
            <person name="Wortman J.R."/>
            <person name="Knowles D.P. Jr."/>
            <person name="McElwain T.F."/>
            <person name="Nene V.M."/>
        </authorList>
    </citation>
    <scope>NUCLEOTIDE SEQUENCE [LARGE SCALE GENOMIC DNA]</scope>
    <source>
        <strain evidence="2">T2Bo</strain>
    </source>
</reference>
<evidence type="ECO:0008006" key="4">
    <source>
        <dbReference type="Google" id="ProtNLM"/>
    </source>
</evidence>
<reference evidence="3" key="2">
    <citation type="journal article" date="2020" name="Data Brief">
        <title>Transcriptome dataset of Babesia bovis life stages within vertebrate and invertebrate hosts.</title>
        <authorList>
            <person name="Ueti M.W."/>
            <person name="Johnson W.C."/>
            <person name="Kappmeyer L.S."/>
            <person name="Herndon D.R."/>
            <person name="Mousel M.R."/>
            <person name="Reif K.E."/>
            <person name="Taus N.S."/>
            <person name="Ifeonu O.O."/>
            <person name="Silva J.C."/>
            <person name="Suarez C.E."/>
            <person name="Brayton K.A."/>
        </authorList>
    </citation>
    <scope>NUCLEOTIDE SEQUENCE [LARGE SCALE GENOMIC DNA]</scope>
</reference>
<feature type="compositionally biased region" description="Basic and acidic residues" evidence="1">
    <location>
        <begin position="22"/>
        <end position="38"/>
    </location>
</feature>
<dbReference type="AlphaFoldDB" id="A7AVR0"/>
<dbReference type="Proteomes" id="UP000002173">
    <property type="component" value="Unassembled WGS sequence"/>
</dbReference>
<feature type="compositionally biased region" description="Polar residues" evidence="1">
    <location>
        <begin position="46"/>
        <end position="70"/>
    </location>
</feature>
<dbReference type="EMBL" id="AAXT01000004">
    <property type="protein sequence ID" value="EDO05886.1"/>
    <property type="molecule type" value="Genomic_DNA"/>
</dbReference>
<dbReference type="KEGG" id="bbo:BBOV_IV002890"/>
<dbReference type="PANTHER" id="PTHR34066:SF1">
    <property type="entry name" value="DUF1764 FAMILY PROTEIN"/>
    <property type="match status" value="1"/>
</dbReference>
<proteinExistence type="predicted"/>
<evidence type="ECO:0000256" key="1">
    <source>
        <dbReference type="SAM" id="MobiDB-lite"/>
    </source>
</evidence>
<gene>
    <name evidence="2" type="ORF">BBOV_IV002890</name>
</gene>
<dbReference type="PANTHER" id="PTHR34066">
    <property type="entry name" value="GROWTH FACTOR 2"/>
    <property type="match status" value="1"/>
</dbReference>
<evidence type="ECO:0000313" key="2">
    <source>
        <dbReference type="EMBL" id="EDO05886.1"/>
    </source>
</evidence>
<name>A7AVR0_BABBO</name>
<keyword evidence="3" id="KW-1185">Reference proteome</keyword>
<evidence type="ECO:0000313" key="3">
    <source>
        <dbReference type="Proteomes" id="UP000002173"/>
    </source>
</evidence>
<dbReference type="GeneID" id="5477673"/>
<dbReference type="RefSeq" id="XP_001609454.1">
    <property type="nucleotide sequence ID" value="XM_001609404.1"/>
</dbReference>
<dbReference type="VEuPathDB" id="PiroplasmaDB:BBOV_IV002890"/>
<dbReference type="InParanoid" id="A7AVR0"/>
<dbReference type="InterPro" id="IPR013885">
    <property type="entry name" value="DUF1764_euk"/>
</dbReference>
<reference evidence="3" key="3">
    <citation type="journal article" date="2021" name="Int. J. Parasitol.">
        <title>Comparative analysis of gene expression between Babesia bovis blood stages and kinetes allowed by improved genome annotation.</title>
        <authorList>
            <person name="Ueti M.W."/>
            <person name="Johnson W.C."/>
            <person name="Kappmeyer L.S."/>
            <person name="Herndon D.R."/>
            <person name="Mousel M.R."/>
            <person name="Reif K.E."/>
            <person name="Taus N.S."/>
            <person name="Ifeonu O.O."/>
            <person name="Silva J.C."/>
            <person name="Suarez C.E."/>
            <person name="Brayton K.A."/>
        </authorList>
    </citation>
    <scope>NUCLEOTIDE SEQUENCE [LARGE SCALE GENOMIC DNA]</scope>
</reference>